<dbReference type="AlphaFoldDB" id="A0A0L7QYT4"/>
<dbReference type="EMBL" id="KQ414685">
    <property type="protein sequence ID" value="KOC63775.1"/>
    <property type="molecule type" value="Genomic_DNA"/>
</dbReference>
<name>A0A0L7QYT4_9HYME</name>
<evidence type="ECO:0000313" key="1">
    <source>
        <dbReference type="EMBL" id="KOC63775.1"/>
    </source>
</evidence>
<proteinExistence type="predicted"/>
<sequence length="90" mass="10447">MTLGLASIERHTNRMAWDGTEWDGTRWAGIRKANLKEMQDRGEENKRAVRGMFAEPSEPYGTCYLRIPTRDGLTRSREKPELTALCNYFH</sequence>
<reference evidence="1 2" key="1">
    <citation type="submission" date="2015-07" db="EMBL/GenBank/DDBJ databases">
        <title>The genome of Habropoda laboriosa.</title>
        <authorList>
            <person name="Pan H."/>
            <person name="Kapheim K."/>
        </authorList>
    </citation>
    <scope>NUCLEOTIDE SEQUENCE [LARGE SCALE GENOMIC DNA]</scope>
    <source>
        <strain evidence="1">0110345459</strain>
    </source>
</reference>
<keyword evidence="2" id="KW-1185">Reference proteome</keyword>
<protein>
    <submittedName>
        <fullName evidence="1">Uncharacterized protein</fullName>
    </submittedName>
</protein>
<organism evidence="1 2">
    <name type="scientific">Habropoda laboriosa</name>
    <dbReference type="NCBI Taxonomy" id="597456"/>
    <lineage>
        <taxon>Eukaryota</taxon>
        <taxon>Metazoa</taxon>
        <taxon>Ecdysozoa</taxon>
        <taxon>Arthropoda</taxon>
        <taxon>Hexapoda</taxon>
        <taxon>Insecta</taxon>
        <taxon>Pterygota</taxon>
        <taxon>Neoptera</taxon>
        <taxon>Endopterygota</taxon>
        <taxon>Hymenoptera</taxon>
        <taxon>Apocrita</taxon>
        <taxon>Aculeata</taxon>
        <taxon>Apoidea</taxon>
        <taxon>Anthophila</taxon>
        <taxon>Apidae</taxon>
        <taxon>Habropoda</taxon>
    </lineage>
</organism>
<gene>
    <name evidence="1" type="ORF">WH47_01105</name>
</gene>
<evidence type="ECO:0000313" key="2">
    <source>
        <dbReference type="Proteomes" id="UP000053825"/>
    </source>
</evidence>
<dbReference type="Proteomes" id="UP000053825">
    <property type="component" value="Unassembled WGS sequence"/>
</dbReference>
<accession>A0A0L7QYT4</accession>